<feature type="region of interest" description="Disordered" evidence="1">
    <location>
        <begin position="158"/>
        <end position="179"/>
    </location>
</feature>
<sequence length="534" mass="59254">MLFRLAEWNAFAKLRMHTTSSLELFDKSTVVIGRELRSFAATTQAEYKTVELPNESAARVRRGARKKAGGKAPAPAQTVPPVAAKGKFLNLLTYQFHALGDYVPTIRLFGTIESYCTQIGELAHRLVKRLYGRTNKNNATKQMTWLERRDTRICRAKQAAAAPRNRHSQRSFSDNDGADYAGLDAHHSMSKARKNPIHLLKFVQKNAHDPAKKRFIPKLKEHLLSRLLGRDFDSDDTEYSEAERDTVRIQNSALTQDRRAARRARRAGSTGPVRRVAVPFRRALAKLSDGTATGRFSNTTAVEKTAVAGSTGGGKILMIYCQEAIYTTFDLCGLWPYKIGFVPDTDEYAFGFFDPSLILRGCHIVPAFAGGRTRELLSLPRGVITAGRPESDNDDDWENFYVMILVDRDMFMRYLGGGIGHLIHPNSGWRGHDDAHVNDLPDDDDDADPEAPGPGADIVVDDLVNVPDVDLPGEGNGEDDDIDMDMDDEEDGSGSEDSEGDDDNQEEEGFEGDGVDSDSDEEDDLFDDEGYLDI</sequence>
<feature type="compositionally biased region" description="Low complexity" evidence="1">
    <location>
        <begin position="453"/>
        <end position="473"/>
    </location>
</feature>
<protein>
    <submittedName>
        <fullName evidence="2">Uncharacterized protein</fullName>
    </submittedName>
</protein>
<reference evidence="2" key="1">
    <citation type="submission" date="2023-03" db="EMBL/GenBank/DDBJ databases">
        <title>Massive genome expansion in bonnet fungi (Mycena s.s.) driven by repeated elements and novel gene families across ecological guilds.</title>
        <authorList>
            <consortium name="Lawrence Berkeley National Laboratory"/>
            <person name="Harder C.B."/>
            <person name="Miyauchi S."/>
            <person name="Viragh M."/>
            <person name="Kuo A."/>
            <person name="Thoen E."/>
            <person name="Andreopoulos B."/>
            <person name="Lu D."/>
            <person name="Skrede I."/>
            <person name="Drula E."/>
            <person name="Henrissat B."/>
            <person name="Morin E."/>
            <person name="Kohler A."/>
            <person name="Barry K."/>
            <person name="LaButti K."/>
            <person name="Morin E."/>
            <person name="Salamov A."/>
            <person name="Lipzen A."/>
            <person name="Mereny Z."/>
            <person name="Hegedus B."/>
            <person name="Baldrian P."/>
            <person name="Stursova M."/>
            <person name="Weitz H."/>
            <person name="Taylor A."/>
            <person name="Grigoriev I.V."/>
            <person name="Nagy L.G."/>
            <person name="Martin F."/>
            <person name="Kauserud H."/>
        </authorList>
    </citation>
    <scope>NUCLEOTIDE SEQUENCE</scope>
    <source>
        <strain evidence="2">CBHHK182m</strain>
    </source>
</reference>
<evidence type="ECO:0000313" key="2">
    <source>
        <dbReference type="EMBL" id="KAJ7721601.1"/>
    </source>
</evidence>
<dbReference type="Proteomes" id="UP001215598">
    <property type="component" value="Unassembled WGS sequence"/>
</dbReference>
<feature type="region of interest" description="Disordered" evidence="1">
    <location>
        <begin position="433"/>
        <end position="534"/>
    </location>
</feature>
<name>A0AAD7HIN0_9AGAR</name>
<dbReference type="EMBL" id="JARKIB010000228">
    <property type="protein sequence ID" value="KAJ7721601.1"/>
    <property type="molecule type" value="Genomic_DNA"/>
</dbReference>
<feature type="compositionally biased region" description="Acidic residues" evidence="1">
    <location>
        <begin position="476"/>
        <end position="534"/>
    </location>
</feature>
<dbReference type="AlphaFoldDB" id="A0AAD7HIN0"/>
<evidence type="ECO:0000256" key="1">
    <source>
        <dbReference type="SAM" id="MobiDB-lite"/>
    </source>
</evidence>
<comment type="caution">
    <text evidence="2">The sequence shown here is derived from an EMBL/GenBank/DDBJ whole genome shotgun (WGS) entry which is preliminary data.</text>
</comment>
<gene>
    <name evidence="2" type="ORF">B0H16DRAFT_1473776</name>
</gene>
<accession>A0AAD7HIN0</accession>
<proteinExistence type="predicted"/>
<evidence type="ECO:0000313" key="3">
    <source>
        <dbReference type="Proteomes" id="UP001215598"/>
    </source>
</evidence>
<feature type="region of interest" description="Disordered" evidence="1">
    <location>
        <begin position="58"/>
        <end position="77"/>
    </location>
</feature>
<feature type="compositionally biased region" description="Basic residues" evidence="1">
    <location>
        <begin position="59"/>
        <end position="69"/>
    </location>
</feature>
<organism evidence="2 3">
    <name type="scientific">Mycena metata</name>
    <dbReference type="NCBI Taxonomy" id="1033252"/>
    <lineage>
        <taxon>Eukaryota</taxon>
        <taxon>Fungi</taxon>
        <taxon>Dikarya</taxon>
        <taxon>Basidiomycota</taxon>
        <taxon>Agaricomycotina</taxon>
        <taxon>Agaricomycetes</taxon>
        <taxon>Agaricomycetidae</taxon>
        <taxon>Agaricales</taxon>
        <taxon>Marasmiineae</taxon>
        <taxon>Mycenaceae</taxon>
        <taxon>Mycena</taxon>
    </lineage>
</organism>
<keyword evidence="3" id="KW-1185">Reference proteome</keyword>
<feature type="compositionally biased region" description="Acidic residues" evidence="1">
    <location>
        <begin position="440"/>
        <end position="449"/>
    </location>
</feature>